<dbReference type="EMBL" id="JANBPG010001363">
    <property type="protein sequence ID" value="KAJ1890327.1"/>
    <property type="molecule type" value="Genomic_DNA"/>
</dbReference>
<evidence type="ECO:0000313" key="2">
    <source>
        <dbReference type="Proteomes" id="UP001150581"/>
    </source>
</evidence>
<protein>
    <submittedName>
        <fullName evidence="1">Uncharacterized protein</fullName>
    </submittedName>
</protein>
<comment type="caution">
    <text evidence="1">The sequence shown here is derived from an EMBL/GenBank/DDBJ whole genome shotgun (WGS) entry which is preliminary data.</text>
</comment>
<keyword evidence="2" id="KW-1185">Reference proteome</keyword>
<proteinExistence type="predicted"/>
<evidence type="ECO:0000313" key="1">
    <source>
        <dbReference type="EMBL" id="KAJ1890327.1"/>
    </source>
</evidence>
<reference evidence="1" key="1">
    <citation type="submission" date="2022-07" db="EMBL/GenBank/DDBJ databases">
        <title>Phylogenomic reconstructions and comparative analyses of Kickxellomycotina fungi.</title>
        <authorList>
            <person name="Reynolds N.K."/>
            <person name="Stajich J.E."/>
            <person name="Barry K."/>
            <person name="Grigoriev I.V."/>
            <person name="Crous P."/>
            <person name="Smith M.E."/>
        </authorList>
    </citation>
    <scope>NUCLEOTIDE SEQUENCE</scope>
    <source>
        <strain evidence="1">Benny 63K</strain>
    </source>
</reference>
<sequence>MAVLFAVVAILMIPMYKSDREDMYNFRTMSFDWQTNPRDHLVPFDPSYTDYNVLLDGHTHTTISDGRLTPEQLVDYSIAQGCNAIIVSDHNTVKGGLRAEEYAKSKYANKIVVIPGMEYSNCRIHMNFININTTVTAGNSEFPSDDDIRLAIGRVHELGGLVIVNHIPWSNRTLDRLKAPRLLNHPSIQSLIDWGVDGFEVINQETFDMPTYQHMLALNSTATRQTTGTPTPLIFMTGSDVHKPTSAYSWTVLRARLFTKDAIMEEIANARTSFLFDPAGNRANIVPDYSTLYLALSPLSELAEYFESFYDRYQGQYSFHGSHCQRDIVDFHKLSIVCFVAYFVLGAVIFEIIHRLLGYIARRAHNAYSAHNMANTHTSDTLE</sequence>
<accession>A0ACC1I8U8</accession>
<dbReference type="Proteomes" id="UP001150581">
    <property type="component" value="Unassembled WGS sequence"/>
</dbReference>
<organism evidence="1 2">
    <name type="scientific">Kickxella alabastrina</name>
    <dbReference type="NCBI Taxonomy" id="61397"/>
    <lineage>
        <taxon>Eukaryota</taxon>
        <taxon>Fungi</taxon>
        <taxon>Fungi incertae sedis</taxon>
        <taxon>Zoopagomycota</taxon>
        <taxon>Kickxellomycotina</taxon>
        <taxon>Kickxellomycetes</taxon>
        <taxon>Kickxellales</taxon>
        <taxon>Kickxellaceae</taxon>
        <taxon>Kickxella</taxon>
    </lineage>
</organism>
<name>A0ACC1I8U8_9FUNG</name>
<gene>
    <name evidence="1" type="ORF">LPJ66_007548</name>
</gene>